<feature type="transmembrane region" description="Helical" evidence="1">
    <location>
        <begin position="259"/>
        <end position="279"/>
    </location>
</feature>
<keyword evidence="1" id="KW-0472">Membrane</keyword>
<protein>
    <submittedName>
        <fullName evidence="2">MFS transporter</fullName>
    </submittedName>
</protein>
<geneLocation type="plasmid" evidence="2 3">
    <name>unnamed3</name>
</geneLocation>
<feature type="transmembrane region" description="Helical" evidence="1">
    <location>
        <begin position="184"/>
        <end position="203"/>
    </location>
</feature>
<evidence type="ECO:0000256" key="1">
    <source>
        <dbReference type="SAM" id="Phobius"/>
    </source>
</evidence>
<dbReference type="AlphaFoldDB" id="A0A5P9PA77"/>
<feature type="transmembrane region" description="Helical" evidence="1">
    <location>
        <begin position="458"/>
        <end position="481"/>
    </location>
</feature>
<dbReference type="EMBL" id="CP045491">
    <property type="protein sequence ID" value="QFU85012.1"/>
    <property type="molecule type" value="Genomic_DNA"/>
</dbReference>
<reference evidence="2 3" key="1">
    <citation type="journal article" date="2007" name="Int. J. Syst. Evol. Microbiol.">
        <title>Natronorubrum sulfidifaciens sp. nov., an extremely haloalkaliphilic archaeon isolated from Aiding salt lake in Xin-Jiang, China.</title>
        <authorList>
            <person name="Cui H.L."/>
            <person name="Tohty D."/>
            <person name="Liu H.C."/>
            <person name="Liu S.J."/>
            <person name="Oren A."/>
            <person name="Zhou P.J."/>
        </authorList>
    </citation>
    <scope>NUCLEOTIDE SEQUENCE [LARGE SCALE GENOMIC DNA]</scope>
    <source>
        <strain evidence="2 3">7-3</strain>
        <plasmid evidence="2">unnamed3</plasmid>
    </source>
</reference>
<feature type="transmembrane region" description="Helical" evidence="1">
    <location>
        <begin position="81"/>
        <end position="100"/>
    </location>
</feature>
<dbReference type="Proteomes" id="UP000326170">
    <property type="component" value="Plasmid unnamed3"/>
</dbReference>
<gene>
    <name evidence="2" type="ORF">GCU68_21075</name>
</gene>
<name>A0A5P9PA77_9EURY</name>
<dbReference type="RefSeq" id="WP_152944571.1">
    <property type="nucleotide sequence ID" value="NZ_CP045491.1"/>
</dbReference>
<feature type="transmembrane region" description="Helical" evidence="1">
    <location>
        <begin position="392"/>
        <end position="412"/>
    </location>
</feature>
<feature type="transmembrane region" description="Helical" evidence="1">
    <location>
        <begin position="291"/>
        <end position="311"/>
    </location>
</feature>
<feature type="transmembrane region" description="Helical" evidence="1">
    <location>
        <begin position="359"/>
        <end position="380"/>
    </location>
</feature>
<evidence type="ECO:0000313" key="3">
    <source>
        <dbReference type="Proteomes" id="UP000326170"/>
    </source>
</evidence>
<evidence type="ECO:0000313" key="2">
    <source>
        <dbReference type="EMBL" id="QFU85012.1"/>
    </source>
</evidence>
<sequence>MSTQSAVDDDLFRKVALVVGFLAIAGSALAARANPATGYELSLYTMTSPFVWAGLVVALAVALAVAFVPSSGTSHTRGTQALALVLGGVVMVVFAGLPIIRGYRFYGHHDALTHLGWARAISEGTIVPFDLFYPGIHTVTVLINSALGIPLSRSLLFVVLISVLVFCVFVPLCVGTITQSQQAAAIAAFSAFLLLPITTISMYLQAHAMSQAVLFSALLFYLFVKYLRVDRTSASVSAIGVLFALTATATVVYHPQLVAHLIAVFIGISVVQYVARRFWSRGRIAGQTPMYSVTLFFIALFLVWTANHGFFSGMLEYFFESVIEYFFERGSGGEETIATQGTSLASLGGGLLEIFLKLFFPQLMFSLLAGGLALAAVVFRRSPYVSSIRAETTYFVTALVALVPLFLIYFAASGATMYFRVMGLMMVFVTILGSLVIYGLSTRYANRRQQSPSTSRPLLAAGFAVLLTLSLVAIFPSPYIYNASPHVSDAQMDGYGTAFETQADDVGFIGLRDGPNRFDDAINGNAERMHLHEGPPEEGLNSRLAEQYDGDRYLVLTQADRERETIAYGELRYSEAEFDSIATQPRVDRVQSNGEFELYWIRGNDNRN</sequence>
<organism evidence="2 3">
    <name type="scientific">Natronorubrum aibiense</name>
    <dbReference type="NCBI Taxonomy" id="348826"/>
    <lineage>
        <taxon>Archaea</taxon>
        <taxon>Methanobacteriati</taxon>
        <taxon>Methanobacteriota</taxon>
        <taxon>Stenosarchaea group</taxon>
        <taxon>Halobacteria</taxon>
        <taxon>Halobacteriales</taxon>
        <taxon>Natrialbaceae</taxon>
        <taxon>Natronorubrum</taxon>
    </lineage>
</organism>
<keyword evidence="1" id="KW-1133">Transmembrane helix</keyword>
<feature type="transmembrane region" description="Helical" evidence="1">
    <location>
        <begin position="234"/>
        <end position="253"/>
    </location>
</feature>
<accession>A0A5P9PA77</accession>
<keyword evidence="3" id="KW-1185">Reference proteome</keyword>
<feature type="transmembrane region" description="Helical" evidence="1">
    <location>
        <begin position="209"/>
        <end position="227"/>
    </location>
</feature>
<feature type="transmembrane region" description="Helical" evidence="1">
    <location>
        <begin position="155"/>
        <end position="177"/>
    </location>
</feature>
<keyword evidence="2" id="KW-0614">Plasmid</keyword>
<proteinExistence type="predicted"/>
<feature type="transmembrane region" description="Helical" evidence="1">
    <location>
        <begin position="418"/>
        <end position="438"/>
    </location>
</feature>
<keyword evidence="1" id="KW-0812">Transmembrane</keyword>
<dbReference type="OrthoDB" id="137309at2157"/>
<dbReference type="KEGG" id="nas:GCU68_21075"/>
<feature type="transmembrane region" description="Helical" evidence="1">
    <location>
        <begin position="49"/>
        <end position="69"/>
    </location>
</feature>
<dbReference type="GeneID" id="42303558"/>